<evidence type="ECO:0000313" key="2">
    <source>
        <dbReference type="EMBL" id="VDN60270.1"/>
    </source>
</evidence>
<dbReference type="EMBL" id="UYYG01001208">
    <property type="protein sequence ID" value="VDN60270.1"/>
    <property type="molecule type" value="Genomic_DNA"/>
</dbReference>
<accession>A0A0N4UK78</accession>
<dbReference type="InterPro" id="IPR002542">
    <property type="entry name" value="T20D4.11-like_dom"/>
</dbReference>
<evidence type="ECO:0000313" key="5">
    <source>
        <dbReference type="WBParaSite" id="DME_0000810701-mRNA-1"/>
    </source>
</evidence>
<reference evidence="5" key="1">
    <citation type="submission" date="2017-02" db="UniProtKB">
        <authorList>
            <consortium name="WormBaseParasite"/>
        </authorList>
    </citation>
    <scope>IDENTIFICATION</scope>
</reference>
<dbReference type="WBParaSite" id="DME_0000810701-mRNA-1">
    <property type="protein sequence ID" value="DME_0000810701-mRNA-1"/>
    <property type="gene ID" value="DME_0000810701"/>
</dbReference>
<dbReference type="Pfam" id="PF01579">
    <property type="entry name" value="DUF19"/>
    <property type="match status" value="1"/>
</dbReference>
<gene>
    <name evidence="2" type="ORF">DME_LOCUS10243</name>
</gene>
<organism evidence="3 5">
    <name type="scientific">Dracunculus medinensis</name>
    <name type="common">Guinea worm</name>
    <dbReference type="NCBI Taxonomy" id="318479"/>
    <lineage>
        <taxon>Eukaryota</taxon>
        <taxon>Metazoa</taxon>
        <taxon>Ecdysozoa</taxon>
        <taxon>Nematoda</taxon>
        <taxon>Chromadorea</taxon>
        <taxon>Rhabditida</taxon>
        <taxon>Spirurina</taxon>
        <taxon>Dracunculoidea</taxon>
        <taxon>Dracunculidae</taxon>
        <taxon>Dracunculus</taxon>
    </lineage>
</organism>
<dbReference type="PANTHER" id="PTHR37431">
    <property type="entry name" value="PROTEIN CBG06927"/>
    <property type="match status" value="1"/>
</dbReference>
<keyword evidence="4" id="KW-1185">Reference proteome</keyword>
<dbReference type="AlphaFoldDB" id="A0A0N4UK78"/>
<reference evidence="2 4" key="2">
    <citation type="submission" date="2018-11" db="EMBL/GenBank/DDBJ databases">
        <authorList>
            <consortium name="Pathogen Informatics"/>
        </authorList>
    </citation>
    <scope>NUCLEOTIDE SEQUENCE [LARGE SCALE GENOMIC DNA]</scope>
</reference>
<evidence type="ECO:0000313" key="4">
    <source>
        <dbReference type="Proteomes" id="UP000274756"/>
    </source>
</evidence>
<evidence type="ECO:0000259" key="1">
    <source>
        <dbReference type="Pfam" id="PF01579"/>
    </source>
</evidence>
<proteinExistence type="predicted"/>
<feature type="domain" description="T20D4.11-like" evidence="1">
    <location>
        <begin position="29"/>
        <end position="178"/>
    </location>
</feature>
<dbReference type="OrthoDB" id="5819415at2759"/>
<dbReference type="PANTHER" id="PTHR37431:SF6">
    <property type="entry name" value="PROTEIN CBG06927"/>
    <property type="match status" value="1"/>
</dbReference>
<name>A0A0N4UK78_DRAME</name>
<protein>
    <submittedName>
        <fullName evidence="5">DUF19 domain-containing protein</fullName>
    </submittedName>
</protein>
<sequence>MIDNDIDNRDLKCSSITEKKIQPMLNYAEELQKETGTLQFAIQGSHIFKKLCDIYLEFKDCTQMVICKSRSIEAIDASYEYMCGSGYKLFEKHADCFAEVELRKDYIKCKENAGNSIKNAKIGKNSDNHDYFEKLCSVMDSYLRCSRPIINRHCSAEAWKLVSTVTMDSLRVTMPNCDMHNALL</sequence>
<dbReference type="Proteomes" id="UP000038040">
    <property type="component" value="Unplaced"/>
</dbReference>
<evidence type="ECO:0000313" key="3">
    <source>
        <dbReference type="Proteomes" id="UP000038040"/>
    </source>
</evidence>
<dbReference type="Proteomes" id="UP000274756">
    <property type="component" value="Unassembled WGS sequence"/>
</dbReference>